<accession>W4LJN3</accession>
<dbReference type="AlphaFoldDB" id="W4LJN3"/>
<dbReference type="PANTHER" id="PTHR36558:SF1">
    <property type="entry name" value="RESTRICTION ENDONUCLEASE DOMAIN-CONTAINING PROTEIN-RELATED"/>
    <property type="match status" value="1"/>
</dbReference>
<dbReference type="CDD" id="cd06260">
    <property type="entry name" value="DUF820-like"/>
    <property type="match status" value="1"/>
</dbReference>
<gene>
    <name evidence="2" type="ORF">ETSY1_22160</name>
</gene>
<proteinExistence type="predicted"/>
<dbReference type="InterPro" id="IPR008538">
    <property type="entry name" value="Uma2"/>
</dbReference>
<dbReference type="Proteomes" id="UP000019141">
    <property type="component" value="Unassembled WGS sequence"/>
</dbReference>
<evidence type="ECO:0000259" key="1">
    <source>
        <dbReference type="Pfam" id="PF05685"/>
    </source>
</evidence>
<dbReference type="InterPro" id="IPR012296">
    <property type="entry name" value="Nuclease_put_TT1808"/>
</dbReference>
<dbReference type="Gene3D" id="3.90.1570.10">
    <property type="entry name" value="tt1808, chain A"/>
    <property type="match status" value="1"/>
</dbReference>
<name>W4LJN3_ENTF1</name>
<dbReference type="InterPro" id="IPR011335">
    <property type="entry name" value="Restrct_endonuc-II-like"/>
</dbReference>
<reference evidence="2 3" key="1">
    <citation type="journal article" date="2014" name="Nature">
        <title>An environmental bacterial taxon with a large and distinct metabolic repertoire.</title>
        <authorList>
            <person name="Wilson M.C."/>
            <person name="Mori T."/>
            <person name="Ruckert C."/>
            <person name="Uria A.R."/>
            <person name="Helf M.J."/>
            <person name="Takada K."/>
            <person name="Gernert C."/>
            <person name="Steffens U.A."/>
            <person name="Heycke N."/>
            <person name="Schmitt S."/>
            <person name="Rinke C."/>
            <person name="Helfrich E.J."/>
            <person name="Brachmann A.O."/>
            <person name="Gurgui C."/>
            <person name="Wakimoto T."/>
            <person name="Kracht M."/>
            <person name="Crusemann M."/>
            <person name="Hentschel U."/>
            <person name="Abe I."/>
            <person name="Matsunaga S."/>
            <person name="Kalinowski J."/>
            <person name="Takeyama H."/>
            <person name="Piel J."/>
        </authorList>
    </citation>
    <scope>NUCLEOTIDE SEQUENCE [LARGE SCALE GENOMIC DNA]</scope>
    <source>
        <strain evidence="3">TSY1</strain>
    </source>
</reference>
<dbReference type="PATRIC" id="fig|1429438.4.peg.4279"/>
<evidence type="ECO:0000313" key="2">
    <source>
        <dbReference type="EMBL" id="ETW97561.1"/>
    </source>
</evidence>
<dbReference type="Pfam" id="PF05685">
    <property type="entry name" value="Uma2"/>
    <property type="match status" value="1"/>
</dbReference>
<keyword evidence="3" id="KW-1185">Reference proteome</keyword>
<organism evidence="2 3">
    <name type="scientific">Entotheonella factor</name>
    <dbReference type="NCBI Taxonomy" id="1429438"/>
    <lineage>
        <taxon>Bacteria</taxon>
        <taxon>Pseudomonadati</taxon>
        <taxon>Nitrospinota/Tectimicrobiota group</taxon>
        <taxon>Candidatus Tectimicrobiota</taxon>
        <taxon>Candidatus Entotheonellia</taxon>
        <taxon>Candidatus Entotheonellales</taxon>
        <taxon>Candidatus Entotheonellaceae</taxon>
        <taxon>Candidatus Entotheonella</taxon>
    </lineage>
</organism>
<evidence type="ECO:0000313" key="3">
    <source>
        <dbReference type="Proteomes" id="UP000019141"/>
    </source>
</evidence>
<comment type="caution">
    <text evidence="2">The sequence shown here is derived from an EMBL/GenBank/DDBJ whole genome shotgun (WGS) entry which is preliminary data.</text>
</comment>
<dbReference type="SUPFAM" id="SSF52980">
    <property type="entry name" value="Restriction endonuclease-like"/>
    <property type="match status" value="1"/>
</dbReference>
<dbReference type="PANTHER" id="PTHR36558">
    <property type="entry name" value="GLR1098 PROTEIN"/>
    <property type="match status" value="1"/>
</dbReference>
<dbReference type="HOGENOM" id="CLU_076312_6_2_7"/>
<sequence>MAINPEPKITSEAYLAFERAQRDAKHEFLDGEIIAMAGASRQHVRIVANLVASLITQMRWRPCDTYSSDMRVKIPATGLYTYPDVIALCHEPRFEDDTLDTLLNPSVIIEVLSPSTESYDRGIKFTHYRSIEELQLYILVAQDKPQIEIFRRQVNGDWLLSVVEGLEARVSLDAIGCDLALADVYERVIEAEA</sequence>
<feature type="domain" description="Putative restriction endonuclease" evidence="1">
    <location>
        <begin position="12"/>
        <end position="178"/>
    </location>
</feature>
<protein>
    <recommendedName>
        <fullName evidence="1">Putative restriction endonuclease domain-containing protein</fullName>
    </recommendedName>
</protein>
<dbReference type="EMBL" id="AZHW01000649">
    <property type="protein sequence ID" value="ETW97561.1"/>
    <property type="molecule type" value="Genomic_DNA"/>
</dbReference>